<dbReference type="Ensembl" id="ENSOSIT00000010018.1">
    <property type="protein sequence ID" value="ENSOSIP00000009396.1"/>
    <property type="gene ID" value="ENSOSIG00000005929.1"/>
</dbReference>
<dbReference type="InterPro" id="IPR018114">
    <property type="entry name" value="TRYPSIN_HIS"/>
</dbReference>
<dbReference type="GO" id="GO:0005576">
    <property type="term" value="C:extracellular region"/>
    <property type="evidence" value="ECO:0007669"/>
    <property type="project" value="UniProtKB-SubCell"/>
</dbReference>
<dbReference type="AlphaFoldDB" id="A0A8C7X9H5"/>
<name>A0A8C7X9H5_9TELE</name>
<dbReference type="PANTHER" id="PTHR24271">
    <property type="entry name" value="KALLIKREIN-RELATED"/>
    <property type="match status" value="1"/>
</dbReference>
<dbReference type="InterPro" id="IPR001314">
    <property type="entry name" value="Peptidase_S1A"/>
</dbReference>
<protein>
    <recommendedName>
        <fullName evidence="5">Peptidase S1 domain-containing protein</fullName>
    </recommendedName>
</protein>
<feature type="signal peptide" evidence="4">
    <location>
        <begin position="1"/>
        <end position="23"/>
    </location>
</feature>
<dbReference type="GO" id="GO:0004252">
    <property type="term" value="F:serine-type endopeptidase activity"/>
    <property type="evidence" value="ECO:0007669"/>
    <property type="project" value="InterPro"/>
</dbReference>
<dbReference type="Proteomes" id="UP000694383">
    <property type="component" value="Unplaced"/>
</dbReference>
<dbReference type="Gene3D" id="2.40.10.10">
    <property type="entry name" value="Trypsin-like serine proteases"/>
    <property type="match status" value="2"/>
</dbReference>
<organism evidence="6 7">
    <name type="scientific">Oryzias sinensis</name>
    <name type="common">Chinese medaka</name>
    <dbReference type="NCBI Taxonomy" id="183150"/>
    <lineage>
        <taxon>Eukaryota</taxon>
        <taxon>Metazoa</taxon>
        <taxon>Chordata</taxon>
        <taxon>Craniata</taxon>
        <taxon>Vertebrata</taxon>
        <taxon>Euteleostomi</taxon>
        <taxon>Actinopterygii</taxon>
        <taxon>Neopterygii</taxon>
        <taxon>Teleostei</taxon>
        <taxon>Neoteleostei</taxon>
        <taxon>Acanthomorphata</taxon>
        <taxon>Ovalentaria</taxon>
        <taxon>Atherinomorphae</taxon>
        <taxon>Beloniformes</taxon>
        <taxon>Adrianichthyidae</taxon>
        <taxon>Oryziinae</taxon>
        <taxon>Oryzias</taxon>
    </lineage>
</organism>
<proteinExistence type="predicted"/>
<keyword evidence="7" id="KW-1185">Reference proteome</keyword>
<dbReference type="GO" id="GO:0051604">
    <property type="term" value="P:protein maturation"/>
    <property type="evidence" value="ECO:0007669"/>
    <property type="project" value="UniProtKB-ARBA"/>
</dbReference>
<reference evidence="6" key="1">
    <citation type="submission" date="2025-08" db="UniProtKB">
        <authorList>
            <consortium name="Ensembl"/>
        </authorList>
    </citation>
    <scope>IDENTIFICATION</scope>
</reference>
<dbReference type="PROSITE" id="PS00134">
    <property type="entry name" value="TRYPSIN_HIS"/>
    <property type="match status" value="1"/>
</dbReference>
<accession>A0A8C7X9H5</accession>
<dbReference type="CDD" id="cd00190">
    <property type="entry name" value="Tryp_SPc"/>
    <property type="match status" value="1"/>
</dbReference>
<dbReference type="InterPro" id="IPR001254">
    <property type="entry name" value="Trypsin_dom"/>
</dbReference>
<keyword evidence="4" id="KW-0732">Signal</keyword>
<dbReference type="FunFam" id="2.40.10.10:FF:000047">
    <property type="entry name" value="Trypsin eta"/>
    <property type="match status" value="1"/>
</dbReference>
<evidence type="ECO:0000313" key="6">
    <source>
        <dbReference type="Ensembl" id="ENSOSIP00000009396.1"/>
    </source>
</evidence>
<dbReference type="InterPro" id="IPR009003">
    <property type="entry name" value="Peptidase_S1_PA"/>
</dbReference>
<keyword evidence="2" id="KW-0964">Secreted</keyword>
<dbReference type="InterPro" id="IPR043504">
    <property type="entry name" value="Peptidase_S1_PA_chymotrypsin"/>
</dbReference>
<dbReference type="SUPFAM" id="SSF50494">
    <property type="entry name" value="Trypsin-like serine proteases"/>
    <property type="match status" value="1"/>
</dbReference>
<dbReference type="GeneTree" id="ENSGT00910000144271"/>
<evidence type="ECO:0000256" key="2">
    <source>
        <dbReference type="ARBA" id="ARBA00022525"/>
    </source>
</evidence>
<dbReference type="PROSITE" id="PS50240">
    <property type="entry name" value="TRYPSIN_DOM"/>
    <property type="match status" value="1"/>
</dbReference>
<evidence type="ECO:0000256" key="4">
    <source>
        <dbReference type="SAM" id="SignalP"/>
    </source>
</evidence>
<keyword evidence="3" id="KW-1015">Disulfide bond</keyword>
<dbReference type="PANTHER" id="PTHR24271:SF87">
    <property type="entry name" value="ARGININE ESTERASE-LIKE-RELATED"/>
    <property type="match status" value="1"/>
</dbReference>
<evidence type="ECO:0000256" key="1">
    <source>
        <dbReference type="ARBA" id="ARBA00004613"/>
    </source>
</evidence>
<feature type="domain" description="Peptidase S1" evidence="5">
    <location>
        <begin position="26"/>
        <end position="251"/>
    </location>
</feature>
<sequence>TMHVLHDLMLFFFLLCLGTKADGSEIVNGKKVPDGKMPYMVSVQNGKGHICGGFLYNEEFVITAAHCDVEKPSHVVLGSNNLNNNKTMRFKIKKCKHEDYTKTTSGNDIMLLQLTKKVKLSNKVEQIKLPESGTNVSPNTKCTVAGWGKTKSDGEQVKELQMVEVSVINLNQCRMVWKKYKGNIPNNVVCAGGYSVKQGFCQGDSGGPLVCGGMAVGIVSFNYKYNCNYPNLPNVYTDVSKYIDWINKTVKQKKCK</sequence>
<feature type="chain" id="PRO_5034755127" description="Peptidase S1 domain-containing protein" evidence="4">
    <location>
        <begin position="24"/>
        <end position="256"/>
    </location>
</feature>
<dbReference type="SMART" id="SM00020">
    <property type="entry name" value="Tryp_SPc"/>
    <property type="match status" value="1"/>
</dbReference>
<dbReference type="GO" id="GO:0006508">
    <property type="term" value="P:proteolysis"/>
    <property type="evidence" value="ECO:0007669"/>
    <property type="project" value="InterPro"/>
</dbReference>
<comment type="subcellular location">
    <subcellularLocation>
        <location evidence="1">Secreted</location>
    </subcellularLocation>
</comment>
<dbReference type="Pfam" id="PF00089">
    <property type="entry name" value="Trypsin"/>
    <property type="match status" value="1"/>
</dbReference>
<reference evidence="6" key="2">
    <citation type="submission" date="2025-09" db="UniProtKB">
        <authorList>
            <consortium name="Ensembl"/>
        </authorList>
    </citation>
    <scope>IDENTIFICATION</scope>
</reference>
<dbReference type="PRINTS" id="PR00722">
    <property type="entry name" value="CHYMOTRYPSIN"/>
</dbReference>
<evidence type="ECO:0000256" key="3">
    <source>
        <dbReference type="ARBA" id="ARBA00023157"/>
    </source>
</evidence>
<evidence type="ECO:0000313" key="7">
    <source>
        <dbReference type="Proteomes" id="UP000694383"/>
    </source>
</evidence>
<evidence type="ECO:0000259" key="5">
    <source>
        <dbReference type="PROSITE" id="PS50240"/>
    </source>
</evidence>